<gene>
    <name evidence="1" type="ORF">F7731_24340</name>
</gene>
<comment type="caution">
    <text evidence="1">The sequence shown here is derived from an EMBL/GenBank/DDBJ whole genome shotgun (WGS) entry which is preliminary data.</text>
</comment>
<protein>
    <submittedName>
        <fullName evidence="1">Uncharacterized protein</fullName>
    </submittedName>
</protein>
<dbReference type="Proteomes" id="UP000481030">
    <property type="component" value="Unassembled WGS sequence"/>
</dbReference>
<dbReference type="EMBL" id="WBOS01000024">
    <property type="protein sequence ID" value="KAB2328758.1"/>
    <property type="molecule type" value="Genomic_DNA"/>
</dbReference>
<dbReference type="AlphaFoldDB" id="A0A6L3UXC6"/>
<dbReference type="RefSeq" id="WP_151537380.1">
    <property type="nucleotide sequence ID" value="NZ_WBOS01000024.1"/>
</dbReference>
<organism evidence="1 2">
    <name type="scientific">Cytobacillus depressus</name>
    <dbReference type="NCBI Taxonomy" id="1602942"/>
    <lineage>
        <taxon>Bacteria</taxon>
        <taxon>Bacillati</taxon>
        <taxon>Bacillota</taxon>
        <taxon>Bacilli</taxon>
        <taxon>Bacillales</taxon>
        <taxon>Bacillaceae</taxon>
        <taxon>Cytobacillus</taxon>
    </lineage>
</organism>
<proteinExistence type="predicted"/>
<evidence type="ECO:0000313" key="1">
    <source>
        <dbReference type="EMBL" id="KAB2328758.1"/>
    </source>
</evidence>
<name>A0A6L3UXC6_9BACI</name>
<evidence type="ECO:0000313" key="2">
    <source>
        <dbReference type="Proteomes" id="UP000481030"/>
    </source>
</evidence>
<reference evidence="1 2" key="1">
    <citation type="journal article" date="2016" name="Antonie Van Leeuwenhoek">
        <title>Bacillus depressus sp. nov., isolated from soil of a sunflower field.</title>
        <authorList>
            <person name="Wei X."/>
            <person name="Xin D."/>
            <person name="Xin Y."/>
            <person name="Zhang H."/>
            <person name="Wang T."/>
            <person name="Zhang J."/>
        </authorList>
    </citation>
    <scope>NUCLEOTIDE SEQUENCE [LARGE SCALE GENOMIC DNA]</scope>
    <source>
        <strain evidence="1 2">BZ1</strain>
    </source>
</reference>
<sequence length="166" mass="19488">MDGNFFANYKDFIIYPLEKDNPKEFDPQDYATHYILTLSLYDSLVSNWGEANKYEVDVKKSIEKVLKEFNNTQKGSYHLQLLELESDKSYFVLSLSCKTKIENSEANDRISYIIDKIISNPFYVGQSWYRLIGDKGRITRKLFCFSFKEYTHVIEENEVARLSTLA</sequence>
<dbReference type="OrthoDB" id="2466459at2"/>
<accession>A0A6L3UXC6</accession>
<keyword evidence="2" id="KW-1185">Reference proteome</keyword>